<evidence type="ECO:0000256" key="5">
    <source>
        <dbReference type="ARBA" id="ARBA00023014"/>
    </source>
</evidence>
<evidence type="ECO:0000313" key="8">
    <source>
        <dbReference type="EMBL" id="KAF7804338.1"/>
    </source>
</evidence>
<feature type="domain" description="Permuted single zf-CXXC unit" evidence="7">
    <location>
        <begin position="233"/>
        <end position="264"/>
    </location>
</feature>
<dbReference type="InterPro" id="IPR028925">
    <property type="entry name" value="RRM_DME"/>
</dbReference>
<keyword evidence="3" id="KW-0479">Metal-binding</keyword>
<evidence type="ECO:0000256" key="3">
    <source>
        <dbReference type="ARBA" id="ARBA00022723"/>
    </source>
</evidence>
<dbReference type="GO" id="GO:0006281">
    <property type="term" value="P:DNA repair"/>
    <property type="evidence" value="ECO:0007669"/>
    <property type="project" value="InterPro"/>
</dbReference>
<dbReference type="Proteomes" id="UP000634136">
    <property type="component" value="Unassembled WGS sequence"/>
</dbReference>
<feature type="domain" description="Demeter RRM-fold" evidence="6">
    <location>
        <begin position="267"/>
        <end position="345"/>
    </location>
</feature>
<protein>
    <submittedName>
        <fullName evidence="8">Protein ROS1</fullName>
    </submittedName>
</protein>
<dbReference type="GO" id="GO:0035514">
    <property type="term" value="F:DNA demethylase activity"/>
    <property type="evidence" value="ECO:0007669"/>
    <property type="project" value="InterPro"/>
</dbReference>
<sequence>MITFGKVFCTKSKPNCNACPMRGECRHFASAFASARLALPGPEQNSIISTAGNNLTNQNPSIIANQLPWPLPLHTNQAEEIQQTEVSRQLEAKSEINICQPIIEEPATPEPECTQVANYDIEDAFYEDPCEIPTIKLNFEEFTLNVQSYVQENMELQAGEMSKALVALTPEAASIPAPKLKNVSQLRTEHCVYELPDSHPLLQGWDKREPDDPCKYLLAIWTPGETESSIQPPEHKCSSQECGQLCNKKECFPCNSIREANLQIVRGTFLIPCRTAMRGSFPLNGTYFQVNEVFADHDSSLNPINVPRSWIWNLNRKTVYFGTSIPSIFKGLSTPEIQQCFWRGKI</sequence>
<gene>
    <name evidence="8" type="ORF">G2W53_043449</name>
</gene>
<dbReference type="InterPro" id="IPR003651">
    <property type="entry name" value="Endonuclease3_FeS-loop_motif"/>
</dbReference>
<dbReference type="GO" id="GO:0141166">
    <property type="term" value="P:chromosomal 5-methylcytosine DNA demethylation pathway"/>
    <property type="evidence" value="ECO:0007669"/>
    <property type="project" value="InterPro"/>
</dbReference>
<dbReference type="Pfam" id="PF15629">
    <property type="entry name" value="Perm-CXXC"/>
    <property type="match status" value="1"/>
</dbReference>
<evidence type="ECO:0000259" key="6">
    <source>
        <dbReference type="Pfam" id="PF15628"/>
    </source>
</evidence>
<dbReference type="Pfam" id="PF15628">
    <property type="entry name" value="RRM_DME"/>
    <property type="match status" value="1"/>
</dbReference>
<keyword evidence="5" id="KW-0411">Iron-sulfur</keyword>
<dbReference type="PANTHER" id="PTHR46213">
    <property type="entry name" value="TRANSCRIPTIONAL ACTIVATOR DEMETER"/>
    <property type="match status" value="1"/>
</dbReference>
<dbReference type="InterPro" id="IPR011257">
    <property type="entry name" value="DNA_glycosylase"/>
</dbReference>
<keyword evidence="9" id="KW-1185">Reference proteome</keyword>
<keyword evidence="4" id="KW-0408">Iron</keyword>
<evidence type="ECO:0000259" key="7">
    <source>
        <dbReference type="Pfam" id="PF15629"/>
    </source>
</evidence>
<accession>A0A834SHS1</accession>
<dbReference type="SMART" id="SM00525">
    <property type="entry name" value="FES"/>
    <property type="match status" value="1"/>
</dbReference>
<keyword evidence="2" id="KW-0004">4Fe-4S</keyword>
<evidence type="ECO:0000256" key="1">
    <source>
        <dbReference type="ARBA" id="ARBA00001966"/>
    </source>
</evidence>
<name>A0A834SHS1_9FABA</name>
<evidence type="ECO:0000313" key="9">
    <source>
        <dbReference type="Proteomes" id="UP000634136"/>
    </source>
</evidence>
<comment type="cofactor">
    <cofactor evidence="1">
        <name>[4Fe-4S] cluster</name>
        <dbReference type="ChEBI" id="CHEBI:49883"/>
    </cofactor>
</comment>
<organism evidence="8 9">
    <name type="scientific">Senna tora</name>
    <dbReference type="NCBI Taxonomy" id="362788"/>
    <lineage>
        <taxon>Eukaryota</taxon>
        <taxon>Viridiplantae</taxon>
        <taxon>Streptophyta</taxon>
        <taxon>Embryophyta</taxon>
        <taxon>Tracheophyta</taxon>
        <taxon>Spermatophyta</taxon>
        <taxon>Magnoliopsida</taxon>
        <taxon>eudicotyledons</taxon>
        <taxon>Gunneridae</taxon>
        <taxon>Pentapetalae</taxon>
        <taxon>rosids</taxon>
        <taxon>fabids</taxon>
        <taxon>Fabales</taxon>
        <taxon>Fabaceae</taxon>
        <taxon>Caesalpinioideae</taxon>
        <taxon>Cassia clade</taxon>
        <taxon>Senna</taxon>
    </lineage>
</organism>
<reference evidence="8" key="1">
    <citation type="submission" date="2020-09" db="EMBL/GenBank/DDBJ databases">
        <title>Genome-Enabled Discovery of Anthraquinone Biosynthesis in Senna tora.</title>
        <authorList>
            <person name="Kang S.-H."/>
            <person name="Pandey R.P."/>
            <person name="Lee C.-M."/>
            <person name="Sim J.-S."/>
            <person name="Jeong J.-T."/>
            <person name="Choi B.-S."/>
            <person name="Jung M."/>
            <person name="Ginzburg D."/>
            <person name="Zhao K."/>
            <person name="Won S.Y."/>
            <person name="Oh T.-J."/>
            <person name="Yu Y."/>
            <person name="Kim N.-H."/>
            <person name="Lee O.R."/>
            <person name="Lee T.-H."/>
            <person name="Bashyal P."/>
            <person name="Kim T.-S."/>
            <person name="Lee W.-H."/>
            <person name="Kawkins C."/>
            <person name="Kim C.-K."/>
            <person name="Kim J.S."/>
            <person name="Ahn B.O."/>
            <person name="Rhee S.Y."/>
            <person name="Sohng J.K."/>
        </authorList>
    </citation>
    <scope>NUCLEOTIDE SEQUENCE</scope>
    <source>
        <tissue evidence="8">Leaf</tissue>
    </source>
</reference>
<dbReference type="SUPFAM" id="SSF48150">
    <property type="entry name" value="DNA-glycosylase"/>
    <property type="match status" value="1"/>
</dbReference>
<proteinExistence type="predicted"/>
<dbReference type="InterPro" id="IPR028924">
    <property type="entry name" value="Perm-CXXC"/>
</dbReference>
<dbReference type="InterPro" id="IPR023170">
    <property type="entry name" value="HhH_base_excis_C"/>
</dbReference>
<comment type="caution">
    <text evidence="8">The sequence shown here is derived from an EMBL/GenBank/DDBJ whole genome shotgun (WGS) entry which is preliminary data.</text>
</comment>
<dbReference type="AlphaFoldDB" id="A0A834SHS1"/>
<dbReference type="OrthoDB" id="5607at2759"/>
<dbReference type="GO" id="GO:0051539">
    <property type="term" value="F:4 iron, 4 sulfur cluster binding"/>
    <property type="evidence" value="ECO:0007669"/>
    <property type="project" value="UniProtKB-KW"/>
</dbReference>
<dbReference type="Gene3D" id="1.10.1670.10">
    <property type="entry name" value="Helix-hairpin-Helix base-excision DNA repair enzymes (C-terminal)"/>
    <property type="match status" value="1"/>
</dbReference>
<dbReference type="EMBL" id="JAAIUW010000013">
    <property type="protein sequence ID" value="KAF7804338.1"/>
    <property type="molecule type" value="Genomic_DNA"/>
</dbReference>
<dbReference type="PANTHER" id="PTHR46213:SF13">
    <property type="entry name" value="DEMETER-LIKE PROTEIN 2-RELATED"/>
    <property type="match status" value="1"/>
</dbReference>
<dbReference type="GO" id="GO:0046872">
    <property type="term" value="F:metal ion binding"/>
    <property type="evidence" value="ECO:0007669"/>
    <property type="project" value="UniProtKB-KW"/>
</dbReference>
<dbReference type="GO" id="GO:0019104">
    <property type="term" value="F:DNA N-glycosylase activity"/>
    <property type="evidence" value="ECO:0007669"/>
    <property type="project" value="InterPro"/>
</dbReference>
<evidence type="ECO:0000256" key="2">
    <source>
        <dbReference type="ARBA" id="ARBA00022485"/>
    </source>
</evidence>
<dbReference type="InterPro" id="IPR044811">
    <property type="entry name" value="DME/ROS1"/>
</dbReference>
<evidence type="ECO:0000256" key="4">
    <source>
        <dbReference type="ARBA" id="ARBA00023004"/>
    </source>
</evidence>